<evidence type="ECO:0000313" key="2">
    <source>
        <dbReference type="EMBL" id="MCC9296747.1"/>
    </source>
</evidence>
<gene>
    <name evidence="2" type="ORF">LN736_18080</name>
</gene>
<dbReference type="InterPro" id="IPR003741">
    <property type="entry name" value="LUD_dom"/>
</dbReference>
<accession>A0ABS8NAA2</accession>
<protein>
    <submittedName>
        <fullName evidence="2">Lactate utilization protein</fullName>
    </submittedName>
</protein>
<proteinExistence type="predicted"/>
<dbReference type="Pfam" id="PF02589">
    <property type="entry name" value="LUD_dom"/>
    <property type="match status" value="1"/>
</dbReference>
<dbReference type="Proteomes" id="UP001165422">
    <property type="component" value="Unassembled WGS sequence"/>
</dbReference>
<organism evidence="2 3">
    <name type="scientific">Clostridium aromativorans</name>
    <dbReference type="NCBI Taxonomy" id="2836848"/>
    <lineage>
        <taxon>Bacteria</taxon>
        <taxon>Bacillati</taxon>
        <taxon>Bacillota</taxon>
        <taxon>Clostridia</taxon>
        <taxon>Eubacteriales</taxon>
        <taxon>Clostridiaceae</taxon>
        <taxon>Clostridium</taxon>
    </lineage>
</organism>
<sequence length="210" mass="22727">MDAIKAKEYYNVLLAKKLIGEFGKRNIEGFYCKTKDEALKKILKMIPKDNLVSCGGSLTLHEIGLKLALKNGGYNFLDPAEPKGGKEKESAAHQALLADYFLMSSNAITATGELVNIDGIGNRVSALIFGPKNVIIVAGLNKVVPNLDAAILRVKNYAAKVIVSGYRQNYSSFEELSKAAEDGCSQLVITSKSMFKGRIKVILVGENLGI</sequence>
<dbReference type="EMBL" id="JAJJPB010000047">
    <property type="protein sequence ID" value="MCC9296747.1"/>
    <property type="molecule type" value="Genomic_DNA"/>
</dbReference>
<keyword evidence="3" id="KW-1185">Reference proteome</keyword>
<reference evidence="2" key="1">
    <citation type="submission" date="2021-11" db="EMBL/GenBank/DDBJ databases">
        <authorList>
            <person name="Qingchun L."/>
            <person name="Dong Z."/>
            <person name="Zongwei Q."/>
            <person name="Jia Z."/>
            <person name="Duotao L."/>
        </authorList>
    </citation>
    <scope>NUCLEOTIDE SEQUENCE</scope>
    <source>
        <strain evidence="2">WLY-B-L2</strain>
    </source>
</reference>
<dbReference type="PANTHER" id="PTHR36179">
    <property type="entry name" value="LUD_DOM DOMAIN-CONTAINING PROTEIN"/>
    <property type="match status" value="1"/>
</dbReference>
<dbReference type="PANTHER" id="PTHR36179:SF2">
    <property type="entry name" value="LUD DOMAIN-CONTAINING PROTEIN"/>
    <property type="match status" value="1"/>
</dbReference>
<feature type="domain" description="LUD" evidence="1">
    <location>
        <begin position="16"/>
        <end position="204"/>
    </location>
</feature>
<comment type="caution">
    <text evidence="2">The sequence shown here is derived from an EMBL/GenBank/DDBJ whole genome shotgun (WGS) entry which is preliminary data.</text>
</comment>
<dbReference type="RefSeq" id="WP_229982155.1">
    <property type="nucleotide sequence ID" value="NZ_JAJJPB010000047.1"/>
</dbReference>
<evidence type="ECO:0000313" key="3">
    <source>
        <dbReference type="Proteomes" id="UP001165422"/>
    </source>
</evidence>
<name>A0ABS8NAA2_9CLOT</name>
<evidence type="ECO:0000259" key="1">
    <source>
        <dbReference type="Pfam" id="PF02589"/>
    </source>
</evidence>